<evidence type="ECO:0000256" key="1">
    <source>
        <dbReference type="SAM" id="MobiDB-lite"/>
    </source>
</evidence>
<protein>
    <submittedName>
        <fullName evidence="2">Uncharacterized protein</fullName>
    </submittedName>
</protein>
<dbReference type="EMBL" id="LFJN01000008">
    <property type="protein sequence ID" value="KPI41835.1"/>
    <property type="molecule type" value="Genomic_DNA"/>
</dbReference>
<sequence>MVSTKRSTDLQILSFNPKLSAREQQLQRAQALSHAAKVSYRRRLKRPREAQSPTTRKTPVDDEVDSQQLAARCTRLVYAPDGSTSRDPFDILAVEVSPAVAEMLVARKRKVHWNCWHTAYSTNTSHDWGKSALALQFSEDRAALHHKVSGTAFLLECAAMVAAQVLPQRDDVRLTVLRLKHQALRQLLPQGNAPADSRHELFYVRAVFSMLIASIMMEDVAEIIIHGRQLRTLLEHFTLQDPETTQMVLTRAYLMDHTVSLQYVQPPMLDMGPSSPLARYGWIADDVWLASIPEALLVGQPSTEDFSRDIVELYQKLRDLSCAGGMSASHAQRGSMRLPPPHLSLPLQRTLRLVGDAFTIYKDRRYRTSQDAYADARTYTESVMALAIPALHTMQEHNIARLGLAKVASGIMGSLRTDLALALSLQRIPRLHSDAYLWVLMVGTCWELQFWYALPSVGWSPWFEAMLYEHAYRINCASWAEARAIIAEFLDPDILAPPGEVWFDELIQSGTVDKRVGRWKKPGSCGRANCLIVDAAVKIPWIL</sequence>
<dbReference type="RefSeq" id="XP_018001798.1">
    <property type="nucleotide sequence ID" value="XM_018145685.1"/>
</dbReference>
<dbReference type="AlphaFoldDB" id="A0A0N1H6S1"/>
<name>A0A0N1H6S1_9EURO</name>
<comment type="caution">
    <text evidence="2">The sequence shown here is derived from an EMBL/GenBank/DDBJ whole genome shotgun (WGS) entry which is preliminary data.</text>
</comment>
<dbReference type="VEuPathDB" id="FungiDB:AB675_5472"/>
<evidence type="ECO:0000313" key="3">
    <source>
        <dbReference type="Proteomes" id="UP000038010"/>
    </source>
</evidence>
<dbReference type="Proteomes" id="UP000038010">
    <property type="component" value="Unassembled WGS sequence"/>
</dbReference>
<gene>
    <name evidence="2" type="ORF">AB675_5472</name>
</gene>
<accession>A0A0N1H6S1</accession>
<organism evidence="2 3">
    <name type="scientific">Cyphellophora attinorum</name>
    <dbReference type="NCBI Taxonomy" id="1664694"/>
    <lineage>
        <taxon>Eukaryota</taxon>
        <taxon>Fungi</taxon>
        <taxon>Dikarya</taxon>
        <taxon>Ascomycota</taxon>
        <taxon>Pezizomycotina</taxon>
        <taxon>Eurotiomycetes</taxon>
        <taxon>Chaetothyriomycetidae</taxon>
        <taxon>Chaetothyriales</taxon>
        <taxon>Cyphellophoraceae</taxon>
        <taxon>Cyphellophora</taxon>
    </lineage>
</organism>
<evidence type="ECO:0000313" key="2">
    <source>
        <dbReference type="EMBL" id="KPI41835.1"/>
    </source>
</evidence>
<reference evidence="2 3" key="1">
    <citation type="submission" date="2015-06" db="EMBL/GenBank/DDBJ databases">
        <title>Draft genome of the ant-associated black yeast Phialophora attae CBS 131958.</title>
        <authorList>
            <person name="Moreno L.F."/>
            <person name="Stielow B.J."/>
            <person name="de Hoog S."/>
            <person name="Vicente V.A."/>
            <person name="Weiss V.A."/>
            <person name="de Vries M."/>
            <person name="Cruz L.M."/>
            <person name="Souza E.M."/>
        </authorList>
    </citation>
    <scope>NUCLEOTIDE SEQUENCE [LARGE SCALE GENOMIC DNA]</scope>
    <source>
        <strain evidence="2 3">CBS 131958</strain>
    </source>
</reference>
<keyword evidence="3" id="KW-1185">Reference proteome</keyword>
<dbReference type="GeneID" id="28737565"/>
<feature type="region of interest" description="Disordered" evidence="1">
    <location>
        <begin position="32"/>
        <end position="65"/>
    </location>
</feature>
<dbReference type="OrthoDB" id="4127142at2759"/>
<proteinExistence type="predicted"/>